<accession>A0A420HZL2</accession>
<reference evidence="1 2" key="1">
    <citation type="journal article" date="2018" name="BMC Genomics">
        <title>Comparative genome analyses reveal sequence features reflecting distinct modes of host-adaptation between dicot and monocot powdery mildew.</title>
        <authorList>
            <person name="Wu Y."/>
            <person name="Ma X."/>
            <person name="Pan Z."/>
            <person name="Kale S.D."/>
            <person name="Song Y."/>
            <person name="King H."/>
            <person name="Zhang Q."/>
            <person name="Presley C."/>
            <person name="Deng X."/>
            <person name="Wei C.I."/>
            <person name="Xiao S."/>
        </authorList>
    </citation>
    <scope>NUCLEOTIDE SEQUENCE [LARGE SCALE GENOMIC DNA]</scope>
    <source>
        <strain evidence="1">UMSG2</strain>
    </source>
</reference>
<evidence type="ECO:0000313" key="2">
    <source>
        <dbReference type="Proteomes" id="UP000286134"/>
    </source>
</evidence>
<proteinExistence type="predicted"/>
<evidence type="ECO:0000313" key="1">
    <source>
        <dbReference type="EMBL" id="RKF62865.1"/>
    </source>
</evidence>
<keyword evidence="2" id="KW-1185">Reference proteome</keyword>
<organism evidence="1 2">
    <name type="scientific">Erysiphe neolycopersici</name>
    <dbReference type="NCBI Taxonomy" id="212602"/>
    <lineage>
        <taxon>Eukaryota</taxon>
        <taxon>Fungi</taxon>
        <taxon>Dikarya</taxon>
        <taxon>Ascomycota</taxon>
        <taxon>Pezizomycotina</taxon>
        <taxon>Leotiomycetes</taxon>
        <taxon>Erysiphales</taxon>
        <taxon>Erysiphaceae</taxon>
        <taxon>Erysiphe</taxon>
    </lineage>
</organism>
<dbReference type="EMBL" id="MCFK01002996">
    <property type="protein sequence ID" value="RKF62865.1"/>
    <property type="molecule type" value="Genomic_DNA"/>
</dbReference>
<name>A0A420HZL2_9PEZI</name>
<dbReference type="AlphaFoldDB" id="A0A420HZL2"/>
<protein>
    <submittedName>
        <fullName evidence="1">Uncharacterized protein</fullName>
    </submittedName>
</protein>
<comment type="caution">
    <text evidence="1">The sequence shown here is derived from an EMBL/GenBank/DDBJ whole genome shotgun (WGS) entry which is preliminary data.</text>
</comment>
<sequence>MPQSSYNNTSILKQETLPSIAPQLILRSFSSPNSQGMNEYPWELRKQQADYAPFLQKSEKIYEGPEYRGENPWGGESP</sequence>
<gene>
    <name evidence="1" type="ORF">OnM2_029008</name>
</gene>
<dbReference type="Proteomes" id="UP000286134">
    <property type="component" value="Unassembled WGS sequence"/>
</dbReference>